<accession>A0A2V3V6Y8</accession>
<dbReference type="Pfam" id="PF00656">
    <property type="entry name" value="Peptidase_C14"/>
    <property type="match status" value="1"/>
</dbReference>
<dbReference type="InterPro" id="IPR029030">
    <property type="entry name" value="Caspase-like_dom_sf"/>
</dbReference>
<evidence type="ECO:0000313" key="3">
    <source>
        <dbReference type="EMBL" id="PXW77592.1"/>
    </source>
</evidence>
<dbReference type="SUPFAM" id="SSF52129">
    <property type="entry name" value="Caspase-like"/>
    <property type="match status" value="1"/>
</dbReference>
<dbReference type="PROSITE" id="PS50208">
    <property type="entry name" value="CASPASE_P20"/>
    <property type="match status" value="1"/>
</dbReference>
<dbReference type="Proteomes" id="UP000248014">
    <property type="component" value="Unassembled WGS sequence"/>
</dbReference>
<comment type="caution">
    <text evidence="3">The sequence shown here is derived from an EMBL/GenBank/DDBJ whole genome shotgun (WGS) entry which is preliminary data.</text>
</comment>
<dbReference type="SUPFAM" id="SSF81901">
    <property type="entry name" value="HCP-like"/>
    <property type="match status" value="1"/>
</dbReference>
<proteinExistence type="predicted"/>
<gene>
    <name evidence="3" type="ORF">C7451_10487</name>
</gene>
<dbReference type="InterPro" id="IPR011600">
    <property type="entry name" value="Pept_C14_caspase"/>
</dbReference>
<dbReference type="GO" id="GO:0006508">
    <property type="term" value="P:proteolysis"/>
    <property type="evidence" value="ECO:0007669"/>
    <property type="project" value="InterPro"/>
</dbReference>
<dbReference type="InterPro" id="IPR001309">
    <property type="entry name" value="Pept_C14_p20"/>
</dbReference>
<dbReference type="OrthoDB" id="9812126at2"/>
<dbReference type="RefSeq" id="WP_110298093.1">
    <property type="nucleotide sequence ID" value="NZ_QJJM01000004.1"/>
</dbReference>
<dbReference type="GO" id="GO:0004197">
    <property type="term" value="F:cysteine-type endopeptidase activity"/>
    <property type="evidence" value="ECO:0007669"/>
    <property type="project" value="InterPro"/>
</dbReference>
<feature type="signal peptide" evidence="1">
    <location>
        <begin position="1"/>
        <end position="29"/>
    </location>
</feature>
<organism evidence="3 4">
    <name type="scientific">Blastomonas natatoria</name>
    <dbReference type="NCBI Taxonomy" id="34015"/>
    <lineage>
        <taxon>Bacteria</taxon>
        <taxon>Pseudomonadati</taxon>
        <taxon>Pseudomonadota</taxon>
        <taxon>Alphaproteobacteria</taxon>
        <taxon>Sphingomonadales</taxon>
        <taxon>Sphingomonadaceae</taxon>
        <taxon>Blastomonas</taxon>
    </lineage>
</organism>
<dbReference type="Gene3D" id="3.40.50.1460">
    <property type="match status" value="1"/>
</dbReference>
<dbReference type="PANTHER" id="PTHR22576">
    <property type="entry name" value="MUCOSA ASSOCIATED LYMPHOID TISSUE LYMPHOMA TRANSLOCATION PROTEIN 1/PARACASPASE"/>
    <property type="match status" value="1"/>
</dbReference>
<keyword evidence="1" id="KW-0732">Signal</keyword>
<protein>
    <submittedName>
        <fullName evidence="3">Sel1 repeat-containing protein</fullName>
    </submittedName>
</protein>
<dbReference type="PANTHER" id="PTHR22576:SF37">
    <property type="entry name" value="MUCOSA-ASSOCIATED LYMPHOID TISSUE LYMPHOMA TRANSLOCATION PROTEIN 1"/>
    <property type="match status" value="1"/>
</dbReference>
<name>A0A2V3V6Y8_9SPHN</name>
<evidence type="ECO:0000259" key="2">
    <source>
        <dbReference type="PROSITE" id="PS50208"/>
    </source>
</evidence>
<dbReference type="AlphaFoldDB" id="A0A2V3V6Y8"/>
<feature type="chain" id="PRO_5015858045" evidence="1">
    <location>
        <begin position="30"/>
        <end position="612"/>
    </location>
</feature>
<dbReference type="InterPro" id="IPR006597">
    <property type="entry name" value="Sel1-like"/>
</dbReference>
<dbReference type="EMBL" id="QJJM01000004">
    <property type="protein sequence ID" value="PXW77592.1"/>
    <property type="molecule type" value="Genomic_DNA"/>
</dbReference>
<reference evidence="3 4" key="1">
    <citation type="submission" date="2018-05" db="EMBL/GenBank/DDBJ databases">
        <title>Genomic Encyclopedia of Type Strains, Phase IV (KMG-IV): sequencing the most valuable type-strain genomes for metagenomic binning, comparative biology and taxonomic classification.</title>
        <authorList>
            <person name="Goeker M."/>
        </authorList>
    </citation>
    <scope>NUCLEOTIDE SEQUENCE [LARGE SCALE GENOMIC DNA]</scope>
    <source>
        <strain evidence="3 4">DSM 3183</strain>
    </source>
</reference>
<evidence type="ECO:0000256" key="1">
    <source>
        <dbReference type="SAM" id="SignalP"/>
    </source>
</evidence>
<dbReference type="SMART" id="SM00671">
    <property type="entry name" value="SEL1"/>
    <property type="match status" value="3"/>
</dbReference>
<dbReference type="InterPro" id="IPR011990">
    <property type="entry name" value="TPR-like_helical_dom_sf"/>
</dbReference>
<feature type="domain" description="Caspase family p20" evidence="2">
    <location>
        <begin position="49"/>
        <end position="180"/>
    </location>
</feature>
<dbReference type="Pfam" id="PF08238">
    <property type="entry name" value="Sel1"/>
    <property type="match status" value="4"/>
</dbReference>
<sequence>MGTPKSLVHHLLSGAALTLAAMAPMVASAQAPLSKPGAGRKECGAAAQTQRVALLIGNGGYDGADWDGLNNAANDVERLCDVFAQAGFRVIRLVDVNAAAARRAVDEFASLSALADTALIYYAGHGFEFGGENYLVPVDAPRYASKNGLAEHFLPLDALMGAARAKRFNLFFLDACRSFDAVVELTDLDPGGRDGTVSTIGLPRGGKGVVFYSTVKGSPALDDAPPEADAISPFAAAIAKYSATPGLELDQYLKIVARDVEERTRPVIDPAQYPVRYGQFREDFFLMPLPGSSTQNAIKPPAGAAIGGIAGAPAPTARVRTGAIRSSPGALLMMMPQTMTLLADLTLERLGTEDEPYLVADLLTRSNVPSLVTAAETNDDPVAQYLLGYMYEFGVGLPKDLVAARTWLEKSAAKGHPAGQLELGYFLRAHAPQEAARARELYELSAAQDYAKAKSHLGDLLIVEARSERDLAKIKALTDRARTLFEQAAAKGHPFAMFALGAHIGDTKTATTMLNALADKGNREGDHWLCELAYFRNALSSAEAERHCTRGASGGFAGSQFLQARRHADGLGVPRSPKEADYWARLALSHKELDPGRRAVLASIVLPDRATP</sequence>
<dbReference type="Gene3D" id="1.25.40.10">
    <property type="entry name" value="Tetratricopeptide repeat domain"/>
    <property type="match status" value="1"/>
</dbReference>
<keyword evidence="4" id="KW-1185">Reference proteome</keyword>
<dbReference type="InterPro" id="IPR052039">
    <property type="entry name" value="Caspase-related_regulators"/>
</dbReference>
<evidence type="ECO:0000313" key="4">
    <source>
        <dbReference type="Proteomes" id="UP000248014"/>
    </source>
</evidence>